<proteinExistence type="predicted"/>
<keyword evidence="5 12" id="KW-0479">Metal-binding</keyword>
<evidence type="ECO:0000313" key="17">
    <source>
        <dbReference type="EMBL" id="CAJ1920831.1"/>
    </source>
</evidence>
<feature type="transmembrane region" description="Helical" evidence="13">
    <location>
        <begin position="217"/>
        <end position="235"/>
    </location>
</feature>
<dbReference type="InterPro" id="IPR006593">
    <property type="entry name" value="Cyt_b561/ferric_Rdtase_TM"/>
</dbReference>
<feature type="binding site" description="axial binding residue" evidence="12">
    <location>
        <position position="252"/>
    </location>
    <ligand>
        <name>heme b</name>
        <dbReference type="ChEBI" id="CHEBI:60344"/>
        <label>1</label>
    </ligand>
    <ligandPart>
        <name>Fe</name>
        <dbReference type="ChEBI" id="CHEBI:18248"/>
    </ligandPart>
</feature>
<evidence type="ECO:0000256" key="11">
    <source>
        <dbReference type="PIRNR" id="PIRNR037471"/>
    </source>
</evidence>
<feature type="transmembrane region" description="Helical" evidence="13">
    <location>
        <begin position="247"/>
        <end position="268"/>
    </location>
</feature>
<dbReference type="AlphaFoldDB" id="A0AA86VWE6"/>
<evidence type="ECO:0000259" key="15">
    <source>
        <dbReference type="PROSITE" id="PS50836"/>
    </source>
</evidence>
<evidence type="ECO:0000256" key="7">
    <source>
        <dbReference type="ARBA" id="ARBA00022982"/>
    </source>
</evidence>
<evidence type="ECO:0000259" key="16">
    <source>
        <dbReference type="PROSITE" id="PS50939"/>
    </source>
</evidence>
<evidence type="ECO:0000256" key="8">
    <source>
        <dbReference type="ARBA" id="ARBA00022989"/>
    </source>
</evidence>
<feature type="transmembrane region" description="Helical" evidence="13">
    <location>
        <begin position="317"/>
        <end position="340"/>
    </location>
</feature>
<feature type="signal peptide" evidence="14">
    <location>
        <begin position="1"/>
        <end position="22"/>
    </location>
</feature>
<protein>
    <recommendedName>
        <fullName evidence="11">Cytochrome b561 and DOMON domain-containing protein</fullName>
    </recommendedName>
</protein>
<dbReference type="Pfam" id="PF04526">
    <property type="entry name" value="DUF568"/>
    <property type="match status" value="1"/>
</dbReference>
<evidence type="ECO:0000256" key="1">
    <source>
        <dbReference type="ARBA" id="ARBA00004141"/>
    </source>
</evidence>
<evidence type="ECO:0000313" key="18">
    <source>
        <dbReference type="Proteomes" id="UP001189624"/>
    </source>
</evidence>
<keyword evidence="4 13" id="KW-0812">Transmembrane</keyword>
<dbReference type="InterPro" id="IPR005018">
    <property type="entry name" value="DOMON_domain"/>
</dbReference>
<keyword evidence="3" id="KW-0349">Heme</keyword>
<gene>
    <name evidence="17" type="ORF">AYBTSS11_LOCUS3766</name>
</gene>
<evidence type="ECO:0000256" key="2">
    <source>
        <dbReference type="ARBA" id="ARBA00022448"/>
    </source>
</evidence>
<dbReference type="InterPro" id="IPR045265">
    <property type="entry name" value="AIR12_DOMON"/>
</dbReference>
<keyword evidence="8 13" id="KW-1133">Transmembrane helix</keyword>
<evidence type="ECO:0000256" key="13">
    <source>
        <dbReference type="SAM" id="Phobius"/>
    </source>
</evidence>
<feature type="transmembrane region" description="Helical" evidence="13">
    <location>
        <begin position="352"/>
        <end position="375"/>
    </location>
</feature>
<keyword evidence="7 11" id="KW-0249">Electron transport</keyword>
<evidence type="ECO:0000256" key="3">
    <source>
        <dbReference type="ARBA" id="ARBA00022617"/>
    </source>
</evidence>
<keyword evidence="2 11" id="KW-0813">Transport</keyword>
<dbReference type="PANTHER" id="PTHR23130:SF195">
    <property type="entry name" value="CYTOCHROME B561 AND DOMON DOMAIN-CONTAINING PROTEIN"/>
    <property type="match status" value="1"/>
</dbReference>
<keyword evidence="12" id="KW-0408">Iron</keyword>
<evidence type="ECO:0000256" key="6">
    <source>
        <dbReference type="ARBA" id="ARBA00022729"/>
    </source>
</evidence>
<evidence type="ECO:0000256" key="10">
    <source>
        <dbReference type="ARBA" id="ARBA00053871"/>
    </source>
</evidence>
<dbReference type="InterPro" id="IPR017214">
    <property type="entry name" value="UCP037471"/>
</dbReference>
<dbReference type="PROSITE" id="PS50836">
    <property type="entry name" value="DOMON"/>
    <property type="match status" value="1"/>
</dbReference>
<dbReference type="GO" id="GO:0016020">
    <property type="term" value="C:membrane"/>
    <property type="evidence" value="ECO:0007669"/>
    <property type="project" value="UniProtKB-SubCell"/>
</dbReference>
<dbReference type="Proteomes" id="UP001189624">
    <property type="component" value="Chromosome 1"/>
</dbReference>
<keyword evidence="6 14" id="KW-0732">Signal</keyword>
<feature type="binding site" description="axial binding residue" evidence="12">
    <location>
        <position position="321"/>
    </location>
    <ligand>
        <name>heme b</name>
        <dbReference type="ChEBI" id="CHEBI:60344"/>
        <label>1</label>
    </ligand>
    <ligandPart>
        <name>Fe</name>
        <dbReference type="ChEBI" id="CHEBI:18248"/>
    </ligandPart>
</feature>
<name>A0AA86VWE6_9FABA</name>
<dbReference type="Pfam" id="PF03188">
    <property type="entry name" value="Cytochrom_B561"/>
    <property type="match status" value="1"/>
</dbReference>
<sequence length="401" mass="43436">MASPPSPSASQFLLLLLLFVLALYTATPSALTCTTQKLTDSANNLYANCLDLPVLDSFLHWTHDRANSSLSVAFLATPPSPGGWVSWGINPTGIGMVGAQVLAGFKGGEGGAVTVKTFDLKSYGVINPGKLSFEVWDMKGEEVGGMIRILAKVKVPVKGESVNHVWQVGPSVTGGMIARHDFKPANLNSKGTLSFSGEQSNVAPAVDPVTVKKNIHGILNGVSWGVLFPLGVMIGRYLRTFPSADPAWFYLHVGCQVSAYAIGVAGWGTGMKLGSESEGIQYSVHRNIGITLFCFATLQVFALFLRPGKSHKYRYIWNMYHHGIGYSVVILGIINVFRGFSILHPEEKWKTTYTAVLIALGVVALFLEVITWIVVLKRKSEKSPKTYDGYTGQPTTDQPLQ</sequence>
<dbReference type="Gene3D" id="1.20.120.1770">
    <property type="match status" value="1"/>
</dbReference>
<dbReference type="FunFam" id="1.20.120.1770:FF:000007">
    <property type="entry name" value="Cytochrome b561 and DOMON domain-containing protein"/>
    <property type="match status" value="1"/>
</dbReference>
<evidence type="ECO:0000256" key="14">
    <source>
        <dbReference type="SAM" id="SignalP"/>
    </source>
</evidence>
<dbReference type="CDD" id="cd09629">
    <property type="entry name" value="DOMON_CIL1_like"/>
    <property type="match status" value="1"/>
</dbReference>
<feature type="domain" description="Cytochrome b561" evidence="16">
    <location>
        <begin position="176"/>
        <end position="376"/>
    </location>
</feature>
<keyword evidence="9 11" id="KW-0472">Membrane</keyword>
<comment type="function">
    <text evidence="10">May act as a catecholamine-responsive trans-membrane electron transporter.</text>
</comment>
<dbReference type="Gramene" id="rna-AYBTSS11_LOCUS3766">
    <property type="protein sequence ID" value="CAJ1920831.1"/>
    <property type="gene ID" value="gene-AYBTSS11_LOCUS3766"/>
</dbReference>
<dbReference type="CDD" id="cd08760">
    <property type="entry name" value="Cyt_b561_FRRS1_like"/>
    <property type="match status" value="1"/>
</dbReference>
<dbReference type="PIRSF" id="PIRSF037471">
    <property type="entry name" value="UCP037471"/>
    <property type="match status" value="1"/>
</dbReference>
<evidence type="ECO:0000256" key="12">
    <source>
        <dbReference type="PIRSR" id="PIRSR037471-1"/>
    </source>
</evidence>
<accession>A0AA86VWE6</accession>
<evidence type="ECO:0000256" key="5">
    <source>
        <dbReference type="ARBA" id="ARBA00022723"/>
    </source>
</evidence>
<organism evidence="17 18">
    <name type="scientific">Sphenostylis stenocarpa</name>
    <dbReference type="NCBI Taxonomy" id="92480"/>
    <lineage>
        <taxon>Eukaryota</taxon>
        <taxon>Viridiplantae</taxon>
        <taxon>Streptophyta</taxon>
        <taxon>Embryophyta</taxon>
        <taxon>Tracheophyta</taxon>
        <taxon>Spermatophyta</taxon>
        <taxon>Magnoliopsida</taxon>
        <taxon>eudicotyledons</taxon>
        <taxon>Gunneridae</taxon>
        <taxon>Pentapetalae</taxon>
        <taxon>rosids</taxon>
        <taxon>fabids</taxon>
        <taxon>Fabales</taxon>
        <taxon>Fabaceae</taxon>
        <taxon>Papilionoideae</taxon>
        <taxon>50 kb inversion clade</taxon>
        <taxon>NPAAA clade</taxon>
        <taxon>indigoferoid/millettioid clade</taxon>
        <taxon>Phaseoleae</taxon>
        <taxon>Sphenostylis</taxon>
    </lineage>
</organism>
<evidence type="ECO:0000256" key="4">
    <source>
        <dbReference type="ARBA" id="ARBA00022692"/>
    </source>
</evidence>
<comment type="subcellular location">
    <subcellularLocation>
        <location evidence="1">Membrane</location>
        <topology evidence="1">Multi-pass membrane protein</topology>
    </subcellularLocation>
</comment>
<feature type="transmembrane region" description="Helical" evidence="13">
    <location>
        <begin position="288"/>
        <end position="305"/>
    </location>
</feature>
<dbReference type="EMBL" id="OY731398">
    <property type="protein sequence ID" value="CAJ1920831.1"/>
    <property type="molecule type" value="Genomic_DNA"/>
</dbReference>
<reference evidence="17" key="1">
    <citation type="submission" date="2023-10" db="EMBL/GenBank/DDBJ databases">
        <authorList>
            <person name="Domelevo Entfellner J.-B."/>
        </authorList>
    </citation>
    <scope>NUCLEOTIDE SEQUENCE</scope>
</reference>
<dbReference type="GO" id="GO:0046872">
    <property type="term" value="F:metal ion binding"/>
    <property type="evidence" value="ECO:0007669"/>
    <property type="project" value="UniProtKB-KW"/>
</dbReference>
<dbReference type="PANTHER" id="PTHR23130">
    <property type="entry name" value="CYTOCHROME B561 AND DOMON DOMAIN-CONTAINING PROTEIN"/>
    <property type="match status" value="1"/>
</dbReference>
<feature type="binding site" description="axial binding residue" evidence="12">
    <location>
        <position position="216"/>
    </location>
    <ligand>
        <name>heme b</name>
        <dbReference type="ChEBI" id="CHEBI:60344"/>
        <label>1</label>
    </ligand>
    <ligandPart>
        <name>Fe</name>
        <dbReference type="ChEBI" id="CHEBI:18248"/>
    </ligandPart>
</feature>
<dbReference type="SMART" id="SM00665">
    <property type="entry name" value="B561"/>
    <property type="match status" value="1"/>
</dbReference>
<feature type="chain" id="PRO_5041732210" description="Cytochrome b561 and DOMON domain-containing protein" evidence="14">
    <location>
        <begin position="23"/>
        <end position="401"/>
    </location>
</feature>
<feature type="domain" description="DOMON" evidence="15">
    <location>
        <begin position="55"/>
        <end position="169"/>
    </location>
</feature>
<feature type="binding site" description="axial binding residue" evidence="12">
    <location>
        <position position="285"/>
    </location>
    <ligand>
        <name>heme b</name>
        <dbReference type="ChEBI" id="CHEBI:60344"/>
        <label>1</label>
    </ligand>
    <ligandPart>
        <name>Fe</name>
        <dbReference type="ChEBI" id="CHEBI:18248"/>
    </ligandPart>
</feature>
<keyword evidence="18" id="KW-1185">Reference proteome</keyword>
<dbReference type="PROSITE" id="PS50939">
    <property type="entry name" value="CYTOCHROME_B561"/>
    <property type="match status" value="1"/>
</dbReference>
<comment type="cofactor">
    <cofactor evidence="11">
        <name>heme b</name>
        <dbReference type="ChEBI" id="CHEBI:60344"/>
    </cofactor>
    <text evidence="11">Binds 2 heme b groups non-covalently.</text>
</comment>
<evidence type="ECO:0000256" key="9">
    <source>
        <dbReference type="ARBA" id="ARBA00023136"/>
    </source>
</evidence>